<evidence type="ECO:0008006" key="4">
    <source>
        <dbReference type="Google" id="ProtNLM"/>
    </source>
</evidence>
<dbReference type="AlphaFoldDB" id="A0A8S1CFK5"/>
<sequence>MHRTLAALLPVALLLSIRGCSSGALSTTLVPESGVTHQSVPQILLSIEERLKALDEAFRGRTQLKKQPVDKEVDLEGLARRLEAVETRLSRIEASLDTRLNTLSENLGRRQGKDEINAETTNQKLQTISDTIFSKMGYLEAKLDEKFNLLASKIEKYPTEVQGTIASSEKHLNKDMATVEKKANEILEKIKSFESRLFSYVAEGHRAIKELIKSEMKMLDANERQIGYDLWGKSVSIEKQVQQLSVVTNLTHNSILELNRKTGHHGSSHRHPHYAPQISESPSFGSDTRVLQKLNQLGREIDFRLSSLHDVQNQFKTSCRRIQDREEQTEKSIENYLILIYEKFYNETNETKRMVNAYNENNSQNSDILYKLLEKQQTMQSSLKKNEDVIIGDAKNMFKALNVLKDEMLKYFREFNTESVASKVAEDLKPILLKFVDESVLETRSPSKDSAIFQELENIISQNKNISALSTSLSEKGTANGLSNSTESKKDHDFDYVY</sequence>
<evidence type="ECO:0000256" key="1">
    <source>
        <dbReference type="SAM" id="SignalP"/>
    </source>
</evidence>
<proteinExistence type="predicted"/>
<evidence type="ECO:0000313" key="2">
    <source>
        <dbReference type="EMBL" id="CAB3366211.1"/>
    </source>
</evidence>
<dbReference type="Proteomes" id="UP000494165">
    <property type="component" value="Unassembled WGS sequence"/>
</dbReference>
<feature type="signal peptide" evidence="1">
    <location>
        <begin position="1"/>
        <end position="22"/>
    </location>
</feature>
<protein>
    <recommendedName>
        <fullName evidence="4">Paramyosin</fullName>
    </recommendedName>
</protein>
<gene>
    <name evidence="2" type="ORF">CLODIP_2_CD01533</name>
</gene>
<organism evidence="2 3">
    <name type="scientific">Cloeon dipterum</name>
    <dbReference type="NCBI Taxonomy" id="197152"/>
    <lineage>
        <taxon>Eukaryota</taxon>
        <taxon>Metazoa</taxon>
        <taxon>Ecdysozoa</taxon>
        <taxon>Arthropoda</taxon>
        <taxon>Hexapoda</taxon>
        <taxon>Insecta</taxon>
        <taxon>Pterygota</taxon>
        <taxon>Palaeoptera</taxon>
        <taxon>Ephemeroptera</taxon>
        <taxon>Pisciforma</taxon>
        <taxon>Baetidae</taxon>
        <taxon>Cloeon</taxon>
    </lineage>
</organism>
<accession>A0A8S1CFK5</accession>
<comment type="caution">
    <text evidence="2">The sequence shown here is derived from an EMBL/GenBank/DDBJ whole genome shotgun (WGS) entry which is preliminary data.</text>
</comment>
<feature type="chain" id="PRO_5035816708" description="Paramyosin" evidence="1">
    <location>
        <begin position="23"/>
        <end position="498"/>
    </location>
</feature>
<dbReference type="EMBL" id="CADEPI010000024">
    <property type="protein sequence ID" value="CAB3366211.1"/>
    <property type="molecule type" value="Genomic_DNA"/>
</dbReference>
<dbReference type="OrthoDB" id="6372889at2759"/>
<keyword evidence="3" id="KW-1185">Reference proteome</keyword>
<reference evidence="2 3" key="1">
    <citation type="submission" date="2020-04" db="EMBL/GenBank/DDBJ databases">
        <authorList>
            <person name="Alioto T."/>
            <person name="Alioto T."/>
            <person name="Gomez Garrido J."/>
        </authorList>
    </citation>
    <scope>NUCLEOTIDE SEQUENCE [LARGE SCALE GENOMIC DNA]</scope>
</reference>
<name>A0A8S1CFK5_9INSE</name>
<keyword evidence="1" id="KW-0732">Signal</keyword>
<evidence type="ECO:0000313" key="3">
    <source>
        <dbReference type="Proteomes" id="UP000494165"/>
    </source>
</evidence>